<protein>
    <recommendedName>
        <fullName evidence="3">Bacterial type II secretion system protein E domain-containing protein</fullName>
    </recommendedName>
</protein>
<dbReference type="PANTHER" id="PTHR30258:SF2">
    <property type="entry name" value="COMG OPERON PROTEIN 1"/>
    <property type="match status" value="1"/>
</dbReference>
<dbReference type="SUPFAM" id="SSF52540">
    <property type="entry name" value="P-loop containing nucleoside triphosphate hydrolases"/>
    <property type="match status" value="1"/>
</dbReference>
<comment type="caution">
    <text evidence="4">The sequence shown here is derived from an EMBL/GenBank/DDBJ whole genome shotgun (WGS) entry which is preliminary data.</text>
</comment>
<dbReference type="AlphaFoldDB" id="X0VDU1"/>
<dbReference type="Pfam" id="PF00437">
    <property type="entry name" value="T2SSE"/>
    <property type="match status" value="1"/>
</dbReference>
<dbReference type="GO" id="GO:0005524">
    <property type="term" value="F:ATP binding"/>
    <property type="evidence" value="ECO:0007669"/>
    <property type="project" value="UniProtKB-KW"/>
</dbReference>
<dbReference type="GO" id="GO:0005886">
    <property type="term" value="C:plasma membrane"/>
    <property type="evidence" value="ECO:0007669"/>
    <property type="project" value="TreeGrafter"/>
</dbReference>
<keyword evidence="1" id="KW-0547">Nucleotide-binding</keyword>
<gene>
    <name evidence="4" type="ORF">S01H1_41019</name>
</gene>
<dbReference type="EMBL" id="BARS01025998">
    <property type="protein sequence ID" value="GAG10638.1"/>
    <property type="molecule type" value="Genomic_DNA"/>
</dbReference>
<feature type="domain" description="Bacterial type II secretion system protein E" evidence="3">
    <location>
        <begin position="53"/>
        <end position="266"/>
    </location>
</feature>
<name>X0VDU1_9ZZZZ</name>
<sequence length="266" mass="29510">CVSLREEIIKMIDHFFDVKTSSLMGDSGSIEDILGQLDSGEDAADEDSEGVSEEDGAIVQLVNKMIVDAYNRGASDIHIEPRMGKADAVVRFRIDGACQVYQTIPYTYKSAMSSRIKIMSDLDIAERRLPQDGKIKFKKYAPLDIELRVATIPTTGRNEDVVMRLLAAGEPIPLDKMGMNERDYKEFIDIISRPYGIVLVVGPTGSGKTTTLHSALHFINKPETKIWTAEDPVEITQDGLRQVQMLPKIGLTFASAMRAFLRADPD</sequence>
<dbReference type="InterPro" id="IPR001482">
    <property type="entry name" value="T2SS/T4SS_dom"/>
</dbReference>
<evidence type="ECO:0000256" key="2">
    <source>
        <dbReference type="ARBA" id="ARBA00022840"/>
    </source>
</evidence>
<evidence type="ECO:0000256" key="1">
    <source>
        <dbReference type="ARBA" id="ARBA00022741"/>
    </source>
</evidence>
<reference evidence="4" key="1">
    <citation type="journal article" date="2014" name="Front. Microbiol.">
        <title>High frequency of phylogenetically diverse reductive dehalogenase-homologous genes in deep subseafloor sedimentary metagenomes.</title>
        <authorList>
            <person name="Kawai M."/>
            <person name="Futagami T."/>
            <person name="Toyoda A."/>
            <person name="Takaki Y."/>
            <person name="Nishi S."/>
            <person name="Hori S."/>
            <person name="Arai W."/>
            <person name="Tsubouchi T."/>
            <person name="Morono Y."/>
            <person name="Uchiyama I."/>
            <person name="Ito T."/>
            <person name="Fujiyama A."/>
            <person name="Inagaki F."/>
            <person name="Takami H."/>
        </authorList>
    </citation>
    <scope>NUCLEOTIDE SEQUENCE</scope>
    <source>
        <strain evidence="4">Expedition CK06-06</strain>
    </source>
</reference>
<organism evidence="4">
    <name type="scientific">marine sediment metagenome</name>
    <dbReference type="NCBI Taxonomy" id="412755"/>
    <lineage>
        <taxon>unclassified sequences</taxon>
        <taxon>metagenomes</taxon>
        <taxon>ecological metagenomes</taxon>
    </lineage>
</organism>
<proteinExistence type="predicted"/>
<feature type="non-terminal residue" evidence="4">
    <location>
        <position position="1"/>
    </location>
</feature>
<keyword evidence="2" id="KW-0067">ATP-binding</keyword>
<dbReference type="InterPro" id="IPR027417">
    <property type="entry name" value="P-loop_NTPase"/>
</dbReference>
<dbReference type="PANTHER" id="PTHR30258">
    <property type="entry name" value="TYPE II SECRETION SYSTEM PROTEIN GSPE-RELATED"/>
    <property type="match status" value="1"/>
</dbReference>
<dbReference type="GO" id="GO:0016887">
    <property type="term" value="F:ATP hydrolysis activity"/>
    <property type="evidence" value="ECO:0007669"/>
    <property type="project" value="TreeGrafter"/>
</dbReference>
<dbReference type="Gene3D" id="3.30.450.90">
    <property type="match status" value="1"/>
</dbReference>
<evidence type="ECO:0000259" key="3">
    <source>
        <dbReference type="Pfam" id="PF00437"/>
    </source>
</evidence>
<accession>X0VDU1</accession>
<dbReference type="Gene3D" id="3.40.50.300">
    <property type="entry name" value="P-loop containing nucleotide triphosphate hydrolases"/>
    <property type="match status" value="1"/>
</dbReference>
<evidence type="ECO:0000313" key="4">
    <source>
        <dbReference type="EMBL" id="GAG10638.1"/>
    </source>
</evidence>
<feature type="non-terminal residue" evidence="4">
    <location>
        <position position="266"/>
    </location>
</feature>